<feature type="region of interest" description="Disordered" evidence="1">
    <location>
        <begin position="29"/>
        <end position="52"/>
    </location>
</feature>
<feature type="non-terminal residue" evidence="3">
    <location>
        <position position="487"/>
    </location>
</feature>
<dbReference type="PANTHER" id="PTHR33067:SF9">
    <property type="entry name" value="RNA-DIRECTED DNA POLYMERASE"/>
    <property type="match status" value="1"/>
</dbReference>
<dbReference type="Proteomes" id="UP000515211">
    <property type="component" value="Unplaced"/>
</dbReference>
<feature type="region of interest" description="Disordered" evidence="1">
    <location>
        <begin position="82"/>
        <end position="140"/>
    </location>
</feature>
<accession>A0A6P4BT71</accession>
<feature type="compositionally biased region" description="Polar residues" evidence="1">
    <location>
        <begin position="29"/>
        <end position="48"/>
    </location>
</feature>
<dbReference type="InterPro" id="IPR021109">
    <property type="entry name" value="Peptidase_aspartic_dom_sf"/>
</dbReference>
<dbReference type="GeneID" id="107472480"/>
<evidence type="ECO:0000313" key="3">
    <source>
        <dbReference type="RefSeq" id="XP_015947489.1"/>
    </source>
</evidence>
<dbReference type="PANTHER" id="PTHR33067">
    <property type="entry name" value="RNA-DIRECTED DNA POLYMERASE-RELATED"/>
    <property type="match status" value="1"/>
</dbReference>
<dbReference type="AlphaFoldDB" id="A0A6P4BT71"/>
<dbReference type="CDD" id="cd00303">
    <property type="entry name" value="retropepsin_like"/>
    <property type="match status" value="1"/>
</dbReference>
<protein>
    <submittedName>
        <fullName evidence="3">Uncharacterized protein LOC107472480</fullName>
    </submittedName>
</protein>
<feature type="compositionally biased region" description="Polar residues" evidence="1">
    <location>
        <begin position="103"/>
        <end position="118"/>
    </location>
</feature>
<name>A0A6P4BT71_ARADU</name>
<evidence type="ECO:0000256" key="1">
    <source>
        <dbReference type="SAM" id="MobiDB-lite"/>
    </source>
</evidence>
<dbReference type="RefSeq" id="XP_015947489.1">
    <property type="nucleotide sequence ID" value="XM_016092003.1"/>
</dbReference>
<organism evidence="2 3">
    <name type="scientific">Arachis duranensis</name>
    <name type="common">Wild peanut</name>
    <dbReference type="NCBI Taxonomy" id="130453"/>
    <lineage>
        <taxon>Eukaryota</taxon>
        <taxon>Viridiplantae</taxon>
        <taxon>Streptophyta</taxon>
        <taxon>Embryophyta</taxon>
        <taxon>Tracheophyta</taxon>
        <taxon>Spermatophyta</taxon>
        <taxon>Magnoliopsida</taxon>
        <taxon>eudicotyledons</taxon>
        <taxon>Gunneridae</taxon>
        <taxon>Pentapetalae</taxon>
        <taxon>rosids</taxon>
        <taxon>fabids</taxon>
        <taxon>Fabales</taxon>
        <taxon>Fabaceae</taxon>
        <taxon>Papilionoideae</taxon>
        <taxon>50 kb inversion clade</taxon>
        <taxon>dalbergioids sensu lato</taxon>
        <taxon>Dalbergieae</taxon>
        <taxon>Pterocarpus clade</taxon>
        <taxon>Arachis</taxon>
    </lineage>
</organism>
<feature type="compositionally biased region" description="Basic and acidic residues" evidence="1">
    <location>
        <begin position="119"/>
        <end position="133"/>
    </location>
</feature>
<sequence length="487" mass="55713">MIEKMMKLQEITNKNHEASIKSLERQIGQISKQMSVERSSSSLPSDTIPNPKEECKAIQLRSGRILMSNNDIPKKQKEIIKEPTEEEKQPKADQAEEQVVMPTKNNETLKEQGNQPQSSKEKTQGKQQIEKHLTPPLPYPQRFNKEVKDQHFHKFLETFKKVEINIPLAEALEQMPLYAKFMKELINKKRSWLEKETILLTEECSAVIQRGIPPKLKDPGGFVVSCTIGKTILNKALCDLGASINLMPLSMMRKLDIEELKPTRMSLVMADRSIKTPNGIVENLLVKIGEFIFPADFVILDTEEEGSDSIILGRPFLHTARAIIDVEKGEMVFRVHNEQMIINVFKSMQNIPEQEDYVKVDMIESLVEQMLEESSQEQEGDQSAMEEQVAEIFISKEAQKQELKPLPSHLKYAFLGTSESFPDAKPRLIRWILLLQEFDIEVRDRKGTENLVADHLSRLPPEAIQKASLPVNESFPDEHLMLIQQTP</sequence>
<reference evidence="3" key="1">
    <citation type="submission" date="2025-08" db="UniProtKB">
        <authorList>
            <consortium name="RefSeq"/>
        </authorList>
    </citation>
    <scope>IDENTIFICATION</scope>
    <source>
        <tissue evidence="3">Whole plant</tissue>
    </source>
</reference>
<keyword evidence="2" id="KW-1185">Reference proteome</keyword>
<gene>
    <name evidence="3" type="primary">LOC107472480</name>
</gene>
<dbReference type="KEGG" id="adu:107472480"/>
<proteinExistence type="predicted"/>
<dbReference type="Gene3D" id="2.40.70.10">
    <property type="entry name" value="Acid Proteases"/>
    <property type="match status" value="1"/>
</dbReference>
<feature type="compositionally biased region" description="Basic and acidic residues" evidence="1">
    <location>
        <begin position="82"/>
        <end position="94"/>
    </location>
</feature>
<evidence type="ECO:0000313" key="2">
    <source>
        <dbReference type="Proteomes" id="UP000515211"/>
    </source>
</evidence>